<name>A0A212LAU1_9BACT</name>
<sequence length="188" mass="20812">MQNYRILLNELPPEGREFHLDDQAIWQNSIEEFQMDCRITKPLSASISVLPTDGGWLVRGSLSGEVVLPCSRCTEDALAVVNARFEDFEELPESDELDEAAGPSAERSQEETPESRLVFENNVPLLDLAAICWEELMLALPVTPLCATTCKGLCPICGANLNEGLCACEHEELDPRMAVLRGLTLHKN</sequence>
<feature type="region of interest" description="Disordered" evidence="1">
    <location>
        <begin position="90"/>
        <end position="115"/>
    </location>
</feature>
<dbReference type="Pfam" id="PF02620">
    <property type="entry name" value="YceD"/>
    <property type="match status" value="1"/>
</dbReference>
<dbReference type="InterPro" id="IPR003772">
    <property type="entry name" value="YceD"/>
</dbReference>
<evidence type="ECO:0008006" key="3">
    <source>
        <dbReference type="Google" id="ProtNLM"/>
    </source>
</evidence>
<reference evidence="2" key="1">
    <citation type="submission" date="2016-08" db="EMBL/GenBank/DDBJ databases">
        <authorList>
            <person name="Seilhamer J.J."/>
        </authorList>
    </citation>
    <scope>NUCLEOTIDE SEQUENCE</scope>
    <source>
        <strain evidence="2">86-1</strain>
    </source>
</reference>
<dbReference type="PANTHER" id="PTHR34374:SF1">
    <property type="entry name" value="LARGE RIBOSOMAL RNA SUBUNIT ACCUMULATION PROTEIN YCED HOMOLOG 1, CHLOROPLASTIC"/>
    <property type="match status" value="1"/>
</dbReference>
<proteinExistence type="predicted"/>
<dbReference type="AlphaFoldDB" id="A0A212LAU1"/>
<accession>A0A212LAU1</accession>
<feature type="compositionally biased region" description="Acidic residues" evidence="1">
    <location>
        <begin position="90"/>
        <end position="99"/>
    </location>
</feature>
<dbReference type="PANTHER" id="PTHR34374">
    <property type="entry name" value="LARGE RIBOSOMAL RNA SUBUNIT ACCUMULATION PROTEIN YCED HOMOLOG 1, CHLOROPLASTIC"/>
    <property type="match status" value="1"/>
</dbReference>
<evidence type="ECO:0000256" key="1">
    <source>
        <dbReference type="SAM" id="MobiDB-lite"/>
    </source>
</evidence>
<dbReference type="EMBL" id="FMJC01000002">
    <property type="protein sequence ID" value="SCM74645.1"/>
    <property type="molecule type" value="Genomic_DNA"/>
</dbReference>
<protein>
    <recommendedName>
        <fullName evidence="3">DUF177 domain-containing protein</fullName>
    </recommendedName>
</protein>
<evidence type="ECO:0000313" key="2">
    <source>
        <dbReference type="EMBL" id="SCM74645.1"/>
    </source>
</evidence>
<organism evidence="2">
    <name type="scientific">uncultured Desulfovibrio sp</name>
    <dbReference type="NCBI Taxonomy" id="167968"/>
    <lineage>
        <taxon>Bacteria</taxon>
        <taxon>Pseudomonadati</taxon>
        <taxon>Thermodesulfobacteriota</taxon>
        <taxon>Desulfovibrionia</taxon>
        <taxon>Desulfovibrionales</taxon>
        <taxon>Desulfovibrionaceae</taxon>
        <taxon>Desulfovibrio</taxon>
        <taxon>environmental samples</taxon>
    </lineage>
</organism>
<gene>
    <name evidence="2" type="ORF">KL86DES1_22066</name>
</gene>